<dbReference type="Proteomes" id="UP000078555">
    <property type="component" value="Unassembled WGS sequence"/>
</dbReference>
<keyword evidence="1" id="KW-1133">Transmembrane helix</keyword>
<evidence type="ECO:0000313" key="2">
    <source>
        <dbReference type="EMBL" id="SBT56540.1"/>
    </source>
</evidence>
<keyword evidence="1" id="KW-0812">Transmembrane</keyword>
<feature type="transmembrane region" description="Helical" evidence="1">
    <location>
        <begin position="255"/>
        <end position="276"/>
    </location>
</feature>
<reference evidence="5" key="3">
    <citation type="submission" date="2016-05" db="EMBL/GenBank/DDBJ databases">
        <authorList>
            <person name="Naeem R."/>
        </authorList>
    </citation>
    <scope>NUCLEOTIDE SEQUENCE [LARGE SCALE GENOMIC DNA]</scope>
</reference>
<sequence length="331" mass="39837">MTRVNTKYSYSSELPSYKFINELNKDVSNCRNCVYCDREDMDTHGDYPLKIFCYTFVRNLEIIRNKKENDINMKNMHCNHLLYWIYDKYFSVFIGNTRKNQQYIFDKLKKVISAIPEMSSGADNNPCKGYFDDIWSYNDILKKKNYNDHYVDFNYIKIELDKNEDNCFKYYDYLKKMTDMHGEMKKECKKLSPKNYCENFDYEMCNPHDLLKIEKCKSKKTIEYTRRDNTEDSASSELMYAWEHCNNLVINYSDYRAILIIGLAIWGLILTAFYLYRNTPTGLWIKNFLRKKKIIRKNFDEDMEHDMLSENSDHFHENMETGQYSVGYYPG</sequence>
<dbReference type="Pfam" id="PF05795">
    <property type="entry name" value="Plasmodium_Vir"/>
    <property type="match status" value="2"/>
</dbReference>
<evidence type="ECO:0000256" key="1">
    <source>
        <dbReference type="SAM" id="Phobius"/>
    </source>
</evidence>
<evidence type="ECO:0000313" key="3">
    <source>
        <dbReference type="EMBL" id="SBT58027.1"/>
    </source>
</evidence>
<keyword evidence="1" id="KW-0472">Membrane</keyword>
<accession>A0A1A9APA6</accession>
<reference evidence="4" key="1">
    <citation type="submission" date="2016-05" db="EMBL/GenBank/DDBJ databases">
        <authorList>
            <person name="Naeem Raeece"/>
        </authorList>
    </citation>
    <scope>NUCLEOTIDE SEQUENCE [LARGE SCALE GENOMIC DNA]</scope>
</reference>
<gene>
    <name evidence="3" type="ORF">POVWA1_085120</name>
    <name evidence="2" type="ORF">POVWA2_074050</name>
</gene>
<organism evidence="3 5">
    <name type="scientific">Plasmodium ovale wallikeri</name>
    <dbReference type="NCBI Taxonomy" id="864142"/>
    <lineage>
        <taxon>Eukaryota</taxon>
        <taxon>Sar</taxon>
        <taxon>Alveolata</taxon>
        <taxon>Apicomplexa</taxon>
        <taxon>Aconoidasida</taxon>
        <taxon>Haemosporida</taxon>
        <taxon>Plasmodiidae</taxon>
        <taxon>Plasmodium</taxon>
        <taxon>Plasmodium (Plasmodium)</taxon>
    </lineage>
</organism>
<evidence type="ECO:0000313" key="4">
    <source>
        <dbReference type="Proteomes" id="UP000078550"/>
    </source>
</evidence>
<reference evidence="3" key="2">
    <citation type="submission" date="2016-05" db="EMBL/GenBank/DDBJ databases">
        <authorList>
            <person name="Lavstsen T."/>
            <person name="Jespersen J.S."/>
        </authorList>
    </citation>
    <scope>NUCLEOTIDE SEQUENCE [LARGE SCALE GENOMIC DNA]</scope>
</reference>
<dbReference type="InterPro" id="IPR008780">
    <property type="entry name" value="Plasmodium_Vir"/>
</dbReference>
<dbReference type="AlphaFoldDB" id="A0A1A9APA6"/>
<dbReference type="Proteomes" id="UP000078550">
    <property type="component" value="Unassembled WGS sequence"/>
</dbReference>
<evidence type="ECO:0000313" key="5">
    <source>
        <dbReference type="Proteomes" id="UP000078555"/>
    </source>
</evidence>
<name>A0A1A9APA6_PLAOA</name>
<keyword evidence="5" id="KW-1185">Reference proteome</keyword>
<proteinExistence type="predicted"/>
<dbReference type="EMBL" id="FLRD01001738">
    <property type="protein sequence ID" value="SBT58027.1"/>
    <property type="molecule type" value="Genomic_DNA"/>
</dbReference>
<protein>
    <submittedName>
        <fullName evidence="3">PIR Superfamily Protein</fullName>
    </submittedName>
</protein>
<dbReference type="EMBL" id="FLRE01001417">
    <property type="protein sequence ID" value="SBT56540.1"/>
    <property type="molecule type" value="Genomic_DNA"/>
</dbReference>